<keyword evidence="1" id="KW-1133">Transmembrane helix</keyword>
<keyword evidence="1" id="KW-0812">Transmembrane</keyword>
<feature type="transmembrane region" description="Helical" evidence="1">
    <location>
        <begin position="45"/>
        <end position="61"/>
    </location>
</feature>
<dbReference type="EMBL" id="BARU01028795">
    <property type="protein sequence ID" value="GAH74554.1"/>
    <property type="molecule type" value="Genomic_DNA"/>
</dbReference>
<gene>
    <name evidence="2" type="ORF">S03H2_45920</name>
</gene>
<name>X1J878_9ZZZZ</name>
<feature type="transmembrane region" description="Helical" evidence="1">
    <location>
        <begin position="6"/>
        <end position="24"/>
    </location>
</feature>
<dbReference type="CDD" id="cd13128">
    <property type="entry name" value="MATE_Wzx_like"/>
    <property type="match status" value="1"/>
</dbReference>
<dbReference type="Pfam" id="PF13440">
    <property type="entry name" value="Polysacc_synt_3"/>
    <property type="match status" value="1"/>
</dbReference>
<dbReference type="AlphaFoldDB" id="X1J878"/>
<dbReference type="PANTHER" id="PTHR43424">
    <property type="entry name" value="LOCUS PUTATIVE PROTEIN 1-RELATED"/>
    <property type="match status" value="1"/>
</dbReference>
<reference evidence="2" key="1">
    <citation type="journal article" date="2014" name="Front. Microbiol.">
        <title>High frequency of phylogenetically diverse reductive dehalogenase-homologous genes in deep subseafloor sedimentary metagenomes.</title>
        <authorList>
            <person name="Kawai M."/>
            <person name="Futagami T."/>
            <person name="Toyoda A."/>
            <person name="Takaki Y."/>
            <person name="Nishi S."/>
            <person name="Hori S."/>
            <person name="Arai W."/>
            <person name="Tsubouchi T."/>
            <person name="Morono Y."/>
            <person name="Uchiyama I."/>
            <person name="Ito T."/>
            <person name="Fujiyama A."/>
            <person name="Inagaki F."/>
            <person name="Takami H."/>
        </authorList>
    </citation>
    <scope>NUCLEOTIDE SEQUENCE</scope>
    <source>
        <strain evidence="2">Expedition CK06-06</strain>
    </source>
</reference>
<feature type="non-terminal residue" evidence="2">
    <location>
        <position position="267"/>
    </location>
</feature>
<evidence type="ECO:0000256" key="1">
    <source>
        <dbReference type="SAM" id="Phobius"/>
    </source>
</evidence>
<feature type="transmembrane region" description="Helical" evidence="1">
    <location>
        <begin position="155"/>
        <end position="175"/>
    </location>
</feature>
<proteinExistence type="predicted"/>
<feature type="transmembrane region" description="Helical" evidence="1">
    <location>
        <begin position="213"/>
        <end position="234"/>
    </location>
</feature>
<feature type="transmembrane region" description="Helical" evidence="1">
    <location>
        <begin position="187"/>
        <end position="207"/>
    </location>
</feature>
<sequence length="267" mass="30135">FLVSILVLAYSFTILRIKFSNLYLAWSRRKIEIDWNFWKSTIKEALPFGLAIIFTTTFYWIDSVMLSLMKGYAVVGWYNAAYRVVLTILFIPAAYSFAIFPVMSNFYITSQGSLRLVFEKSFKYLTMLGVPIAVGTTLLAPRFILLIFGEEYNNSIIALQILVWSSVFIFMVTSFSRLFQASNKQIISAKIAGICVALNVVLNLILIPKYSLIGASIATVLTEFLSLALSFMWGLKIGYAILNRKLAGIVTRILISSALMGIFITYF</sequence>
<feature type="transmembrane region" description="Helical" evidence="1">
    <location>
        <begin position="81"/>
        <end position="103"/>
    </location>
</feature>
<feature type="transmembrane region" description="Helical" evidence="1">
    <location>
        <begin position="124"/>
        <end position="149"/>
    </location>
</feature>
<accession>X1J878</accession>
<evidence type="ECO:0000313" key="2">
    <source>
        <dbReference type="EMBL" id="GAH74554.1"/>
    </source>
</evidence>
<organism evidence="2">
    <name type="scientific">marine sediment metagenome</name>
    <dbReference type="NCBI Taxonomy" id="412755"/>
    <lineage>
        <taxon>unclassified sequences</taxon>
        <taxon>metagenomes</taxon>
        <taxon>ecological metagenomes</taxon>
    </lineage>
</organism>
<dbReference type="PANTHER" id="PTHR43424:SF1">
    <property type="entry name" value="LOCUS PUTATIVE PROTEIN 1-RELATED"/>
    <property type="match status" value="1"/>
</dbReference>
<protein>
    <submittedName>
        <fullName evidence="2">Uncharacterized protein</fullName>
    </submittedName>
</protein>
<comment type="caution">
    <text evidence="2">The sequence shown here is derived from an EMBL/GenBank/DDBJ whole genome shotgun (WGS) entry which is preliminary data.</text>
</comment>
<dbReference type="InterPro" id="IPR052556">
    <property type="entry name" value="PolySynth_Transporter"/>
</dbReference>
<feature type="non-terminal residue" evidence="2">
    <location>
        <position position="1"/>
    </location>
</feature>
<keyword evidence="1" id="KW-0472">Membrane</keyword>
<feature type="transmembrane region" description="Helical" evidence="1">
    <location>
        <begin position="246"/>
        <end position="266"/>
    </location>
</feature>